<evidence type="ECO:0000256" key="2">
    <source>
        <dbReference type="ARBA" id="ARBA00009919"/>
    </source>
</evidence>
<evidence type="ECO:0000256" key="10">
    <source>
        <dbReference type="ARBA" id="ARBA00073635"/>
    </source>
</evidence>
<dbReference type="PANTHER" id="PTHR10953:SF102">
    <property type="entry name" value="ADENYLYLTRANSFERASE AND SULFURTRANSFERASE MOCS3"/>
    <property type="match status" value="1"/>
</dbReference>
<dbReference type="InterPro" id="IPR045886">
    <property type="entry name" value="ThiF/MoeB/HesA"/>
</dbReference>
<dbReference type="Gene3D" id="3.40.250.10">
    <property type="entry name" value="Rhodanese-like domain"/>
    <property type="match status" value="1"/>
</dbReference>
<comment type="function">
    <text evidence="7">Catalyzes the adenylation by ATP of the carboxyl group of the C-terminal glycine of sulfur carrier protein MoaD.</text>
</comment>
<evidence type="ECO:0000256" key="7">
    <source>
        <dbReference type="ARBA" id="ARBA00055169"/>
    </source>
</evidence>
<comment type="subunit">
    <text evidence="8">Homodimer. Forms a stable heterotetrameric complex of 2 MoeB and 2 MoaD during adenylation of MoaD.</text>
</comment>
<evidence type="ECO:0000256" key="8">
    <source>
        <dbReference type="ARBA" id="ARBA00063809"/>
    </source>
</evidence>
<sequence>MKGMERRMAELKSVIPELEPDEAHQRMAEGALLLDVREADEIANGSPAAALRIGRGYLELRIEDSVPDKDKPLIVMCAGGVRSLFAAEALRQLGYHNVSSLAGGFNRWKNQGLDFDIPQTLSAEAKERYSRHLLLPEVGEAGQLKLLDSKVLLIGAGGLGSPCAFYLAAAGVGTLGLVDMDVVDRSNLQRQIIHTDARVGTSKVASARESIEQLNPDVKVVGYETRLDASNVEEIFAAYDVIIDGTDNLPTRYLVNDACVKMGKPNVHGAVYRFEGQLTVFWPASPENPSGCYRCMFPTPPDASAAPSCSEIGVLGILPGVMGLLQATEALKILLNMGEPLLGKMLYYDALRSSFSEFKLKKNPACPHCGGQGDFPGYEEYAQVCSAPK</sequence>
<evidence type="ECO:0000256" key="3">
    <source>
        <dbReference type="ARBA" id="ARBA00022679"/>
    </source>
</evidence>
<evidence type="ECO:0000256" key="5">
    <source>
        <dbReference type="ARBA" id="ARBA00022840"/>
    </source>
</evidence>
<organism evidence="15">
    <name type="scientific">Candidatus Tenderia electrophaga</name>
    <dbReference type="NCBI Taxonomy" id="1748243"/>
    <lineage>
        <taxon>Bacteria</taxon>
        <taxon>Pseudomonadati</taxon>
        <taxon>Pseudomonadota</taxon>
        <taxon>Gammaproteobacteria</taxon>
        <taxon>Candidatus Tenderiales</taxon>
        <taxon>Candidatus Tenderiaceae</taxon>
        <taxon>Candidatus Tenderia</taxon>
    </lineage>
</organism>
<dbReference type="CDD" id="cd00757">
    <property type="entry name" value="ThiF_MoeB_HesA_family"/>
    <property type="match status" value="1"/>
</dbReference>
<reference evidence="15" key="1">
    <citation type="journal article" date="2020" name="mSystems">
        <title>Genome- and Community-Level Interaction Insights into Carbon Utilization and Element Cycling Functions of Hydrothermarchaeota in Hydrothermal Sediment.</title>
        <authorList>
            <person name="Zhou Z."/>
            <person name="Liu Y."/>
            <person name="Xu W."/>
            <person name="Pan J."/>
            <person name="Luo Z.H."/>
            <person name="Li M."/>
        </authorList>
    </citation>
    <scope>NUCLEOTIDE SEQUENCE [LARGE SCALE GENOMIC DNA]</scope>
    <source>
        <strain evidence="15">HyVt-505</strain>
    </source>
</reference>
<dbReference type="CDD" id="cd00158">
    <property type="entry name" value="RHOD"/>
    <property type="match status" value="1"/>
</dbReference>
<comment type="pathway">
    <text evidence="1">Cofactor biosynthesis; molybdopterin biosynthesis.</text>
</comment>
<dbReference type="AlphaFoldDB" id="A0A832N630"/>
<evidence type="ECO:0000256" key="12">
    <source>
        <dbReference type="ARBA" id="ARBA00075328"/>
    </source>
</evidence>
<keyword evidence="5" id="KW-0067">ATP-binding</keyword>
<evidence type="ECO:0000256" key="6">
    <source>
        <dbReference type="ARBA" id="ARBA00052218"/>
    </source>
</evidence>
<dbReference type="PANTHER" id="PTHR10953">
    <property type="entry name" value="UBIQUITIN-ACTIVATING ENZYME E1"/>
    <property type="match status" value="1"/>
</dbReference>
<dbReference type="EMBL" id="DRNF01000440">
    <property type="protein sequence ID" value="HHJ81365.1"/>
    <property type="molecule type" value="Genomic_DNA"/>
</dbReference>
<keyword evidence="4" id="KW-0547">Nucleotide-binding</keyword>
<dbReference type="Proteomes" id="UP000885832">
    <property type="component" value="Unassembled WGS sequence"/>
</dbReference>
<evidence type="ECO:0000256" key="11">
    <source>
        <dbReference type="ARBA" id="ARBA00075110"/>
    </source>
</evidence>
<dbReference type="GO" id="GO:0008641">
    <property type="term" value="F:ubiquitin-like modifier activating enzyme activity"/>
    <property type="evidence" value="ECO:0007669"/>
    <property type="project" value="InterPro"/>
</dbReference>
<dbReference type="GO" id="GO:0061605">
    <property type="term" value="F:molybdopterin-synthase adenylyltransferase activity"/>
    <property type="evidence" value="ECO:0007669"/>
    <property type="project" value="UniProtKB-EC"/>
</dbReference>
<dbReference type="Pfam" id="PF00581">
    <property type="entry name" value="Rhodanese"/>
    <property type="match status" value="1"/>
</dbReference>
<dbReference type="GO" id="GO:0008146">
    <property type="term" value="F:sulfotransferase activity"/>
    <property type="evidence" value="ECO:0007669"/>
    <property type="project" value="TreeGrafter"/>
</dbReference>
<keyword evidence="3" id="KW-0808">Transferase</keyword>
<dbReference type="FunFam" id="3.40.50.720:FF:000033">
    <property type="entry name" value="Adenylyltransferase and sulfurtransferase MOCS3"/>
    <property type="match status" value="1"/>
</dbReference>
<protein>
    <recommendedName>
        <fullName evidence="10">Molybdopterin-synthase adenylyltransferase</fullName>
        <ecNumber evidence="9">2.7.7.80</ecNumber>
    </recommendedName>
    <alternativeName>
        <fullName evidence="13">MoaD protein adenylase</fullName>
    </alternativeName>
    <alternativeName>
        <fullName evidence="11">Molybdopterin-converting factor subunit 1 adenylase</fullName>
    </alternativeName>
    <alternativeName>
        <fullName evidence="12">Sulfur carrier protein MoaD adenylyltransferase</fullName>
    </alternativeName>
</protein>
<dbReference type="GO" id="GO:0005829">
    <property type="term" value="C:cytosol"/>
    <property type="evidence" value="ECO:0007669"/>
    <property type="project" value="TreeGrafter"/>
</dbReference>
<evidence type="ECO:0000313" key="15">
    <source>
        <dbReference type="EMBL" id="HHJ81365.1"/>
    </source>
</evidence>
<dbReference type="InterPro" id="IPR000594">
    <property type="entry name" value="ThiF_NAD_FAD-bd"/>
</dbReference>
<dbReference type="SMART" id="SM00450">
    <property type="entry name" value="RHOD"/>
    <property type="match status" value="1"/>
</dbReference>
<evidence type="ECO:0000259" key="14">
    <source>
        <dbReference type="PROSITE" id="PS50206"/>
    </source>
</evidence>
<dbReference type="PROSITE" id="PS50206">
    <property type="entry name" value="RHODANESE_3"/>
    <property type="match status" value="1"/>
</dbReference>
<evidence type="ECO:0000256" key="13">
    <source>
        <dbReference type="ARBA" id="ARBA00078531"/>
    </source>
</evidence>
<dbReference type="InterPro" id="IPR036873">
    <property type="entry name" value="Rhodanese-like_dom_sf"/>
</dbReference>
<dbReference type="InterPro" id="IPR001763">
    <property type="entry name" value="Rhodanese-like_dom"/>
</dbReference>
<dbReference type="NCBIfam" id="NF004281">
    <property type="entry name" value="PRK05690.1"/>
    <property type="match status" value="1"/>
</dbReference>
<comment type="similarity">
    <text evidence="2">Belongs to the HesA/MoeB/ThiF family.</text>
</comment>
<dbReference type="SUPFAM" id="SSF52821">
    <property type="entry name" value="Rhodanese/Cell cycle control phosphatase"/>
    <property type="match status" value="1"/>
</dbReference>
<dbReference type="Gene3D" id="3.40.50.720">
    <property type="entry name" value="NAD(P)-binding Rossmann-like Domain"/>
    <property type="match status" value="1"/>
</dbReference>
<accession>A0A832N630</accession>
<dbReference type="NCBIfam" id="NF006444">
    <property type="entry name" value="PRK08762.1"/>
    <property type="match status" value="1"/>
</dbReference>
<keyword evidence="15" id="KW-0548">Nucleotidyltransferase</keyword>
<evidence type="ECO:0000256" key="1">
    <source>
        <dbReference type="ARBA" id="ARBA00005046"/>
    </source>
</evidence>
<dbReference type="Pfam" id="PF00899">
    <property type="entry name" value="ThiF"/>
    <property type="match status" value="1"/>
</dbReference>
<comment type="caution">
    <text evidence="15">The sequence shown here is derived from an EMBL/GenBank/DDBJ whole genome shotgun (WGS) entry which is preliminary data.</text>
</comment>
<dbReference type="InterPro" id="IPR035985">
    <property type="entry name" value="Ubiquitin-activating_enz"/>
</dbReference>
<name>A0A832N630_9GAMM</name>
<proteinExistence type="inferred from homology"/>
<gene>
    <name evidence="15" type="primary">moeB</name>
    <name evidence="15" type="ORF">ENJ65_06995</name>
</gene>
<evidence type="ECO:0000256" key="9">
    <source>
        <dbReference type="ARBA" id="ARBA00066884"/>
    </source>
</evidence>
<dbReference type="EC" id="2.7.7.80" evidence="9"/>
<dbReference type="GO" id="GO:0004792">
    <property type="term" value="F:thiosulfate-cyanide sulfurtransferase activity"/>
    <property type="evidence" value="ECO:0007669"/>
    <property type="project" value="TreeGrafter"/>
</dbReference>
<dbReference type="SUPFAM" id="SSF69572">
    <property type="entry name" value="Activating enzymes of the ubiquitin-like proteins"/>
    <property type="match status" value="1"/>
</dbReference>
<dbReference type="GO" id="GO:0005524">
    <property type="term" value="F:ATP binding"/>
    <property type="evidence" value="ECO:0007669"/>
    <property type="project" value="UniProtKB-KW"/>
</dbReference>
<evidence type="ECO:0000256" key="4">
    <source>
        <dbReference type="ARBA" id="ARBA00022741"/>
    </source>
</evidence>
<comment type="catalytic activity">
    <reaction evidence="6">
        <text>[molybdopterin-synthase sulfur-carrier protein]-C-terminal Gly-Gly + ATP + H(+) = [molybdopterin-synthase sulfur-carrier protein]-C-terminal Gly-Gly-AMP + diphosphate</text>
        <dbReference type="Rhea" id="RHEA:43616"/>
        <dbReference type="Rhea" id="RHEA-COMP:12159"/>
        <dbReference type="Rhea" id="RHEA-COMP:12202"/>
        <dbReference type="ChEBI" id="CHEBI:15378"/>
        <dbReference type="ChEBI" id="CHEBI:30616"/>
        <dbReference type="ChEBI" id="CHEBI:33019"/>
        <dbReference type="ChEBI" id="CHEBI:90618"/>
        <dbReference type="ChEBI" id="CHEBI:90778"/>
        <dbReference type="EC" id="2.7.7.80"/>
    </reaction>
</comment>
<feature type="domain" description="Rhodanese" evidence="14">
    <location>
        <begin position="27"/>
        <end position="117"/>
    </location>
</feature>